<dbReference type="InterPro" id="IPR052421">
    <property type="entry name" value="PCW_Enzyme_Inhibitor"/>
</dbReference>
<dbReference type="CDD" id="cd15797">
    <property type="entry name" value="PMEI"/>
    <property type="match status" value="1"/>
</dbReference>
<dbReference type="InterPro" id="IPR034086">
    <property type="entry name" value="PMEI_plant"/>
</dbReference>
<proteinExistence type="inferred from homology"/>
<sequence length="174" mass="18516">MVSFISLSDARPNRKATTPLINQICSQTRNPSLCLQVLKSNTRSARADLRGLGKISINIARKNAKHTSKLIASLMKEATNSSSLKGGYDVCAELYGGAIDDLNKAGQILNKKVLSASDISTFRSEASAASDGPVTCEDSFEGPPNEPSKLKEADKKFKDLCDIVLVIGASLKSG</sequence>
<dbReference type="Proteomes" id="UP000823749">
    <property type="component" value="Chromosome 4"/>
</dbReference>
<dbReference type="EMBL" id="JACTNZ010000004">
    <property type="protein sequence ID" value="KAG5555358.1"/>
    <property type="molecule type" value="Genomic_DNA"/>
</dbReference>
<dbReference type="AlphaFoldDB" id="A0AAV6KRU6"/>
<dbReference type="Gene3D" id="1.20.140.40">
    <property type="entry name" value="Invertase/pectin methylesterase inhibitor family protein"/>
    <property type="match status" value="1"/>
</dbReference>
<evidence type="ECO:0000256" key="2">
    <source>
        <dbReference type="ARBA" id="ARBA00023157"/>
    </source>
</evidence>
<dbReference type="Pfam" id="PF04043">
    <property type="entry name" value="PMEI"/>
    <property type="match status" value="1"/>
</dbReference>
<keyword evidence="1" id="KW-0732">Signal</keyword>
<feature type="region of interest" description="Disordered" evidence="4">
    <location>
        <begin position="129"/>
        <end position="150"/>
    </location>
</feature>
<evidence type="ECO:0000256" key="4">
    <source>
        <dbReference type="SAM" id="MobiDB-lite"/>
    </source>
</evidence>
<dbReference type="SMART" id="SM00856">
    <property type="entry name" value="PMEI"/>
    <property type="match status" value="1"/>
</dbReference>
<gene>
    <name evidence="6" type="ORF">RHGRI_012785</name>
</gene>
<reference evidence="6" key="1">
    <citation type="submission" date="2020-08" db="EMBL/GenBank/DDBJ databases">
        <title>Plant Genome Project.</title>
        <authorList>
            <person name="Zhang R.-G."/>
        </authorList>
    </citation>
    <scope>NUCLEOTIDE SEQUENCE</scope>
    <source>
        <strain evidence="6">WSP0</strain>
        <tissue evidence="6">Leaf</tissue>
    </source>
</reference>
<dbReference type="SUPFAM" id="SSF101148">
    <property type="entry name" value="Plant invertase/pectin methylesterase inhibitor"/>
    <property type="match status" value="1"/>
</dbReference>
<dbReference type="PANTHER" id="PTHR36710:SF4">
    <property type="entry name" value="PLANT INVERTASE_PECTIN METHYLESTERASE INHIBITOR SUPERFAMILY PROTEIN"/>
    <property type="match status" value="1"/>
</dbReference>
<dbReference type="InterPro" id="IPR035513">
    <property type="entry name" value="Invertase/methylesterase_inhib"/>
</dbReference>
<name>A0AAV6KRU6_9ERIC</name>
<evidence type="ECO:0000313" key="7">
    <source>
        <dbReference type="Proteomes" id="UP000823749"/>
    </source>
</evidence>
<organism evidence="6 7">
    <name type="scientific">Rhododendron griersonianum</name>
    <dbReference type="NCBI Taxonomy" id="479676"/>
    <lineage>
        <taxon>Eukaryota</taxon>
        <taxon>Viridiplantae</taxon>
        <taxon>Streptophyta</taxon>
        <taxon>Embryophyta</taxon>
        <taxon>Tracheophyta</taxon>
        <taxon>Spermatophyta</taxon>
        <taxon>Magnoliopsida</taxon>
        <taxon>eudicotyledons</taxon>
        <taxon>Gunneridae</taxon>
        <taxon>Pentapetalae</taxon>
        <taxon>asterids</taxon>
        <taxon>Ericales</taxon>
        <taxon>Ericaceae</taxon>
        <taxon>Ericoideae</taxon>
        <taxon>Rhodoreae</taxon>
        <taxon>Rhododendron</taxon>
    </lineage>
</organism>
<dbReference type="FunFam" id="1.20.140.40:FF:000008">
    <property type="entry name" value="Invertase/pectin methylesterase inhibitor family protein"/>
    <property type="match status" value="1"/>
</dbReference>
<evidence type="ECO:0000313" key="6">
    <source>
        <dbReference type="EMBL" id="KAG5555358.1"/>
    </source>
</evidence>
<dbReference type="GO" id="GO:0046910">
    <property type="term" value="F:pectinesterase inhibitor activity"/>
    <property type="evidence" value="ECO:0007669"/>
    <property type="project" value="InterPro"/>
</dbReference>
<accession>A0AAV6KRU6</accession>
<evidence type="ECO:0000256" key="1">
    <source>
        <dbReference type="ARBA" id="ARBA00022729"/>
    </source>
</evidence>
<keyword evidence="2" id="KW-1015">Disulfide bond</keyword>
<dbReference type="NCBIfam" id="TIGR01614">
    <property type="entry name" value="PME_inhib"/>
    <property type="match status" value="1"/>
</dbReference>
<dbReference type="InterPro" id="IPR006501">
    <property type="entry name" value="Pectinesterase_inhib_dom"/>
</dbReference>
<keyword evidence="7" id="KW-1185">Reference proteome</keyword>
<evidence type="ECO:0000259" key="5">
    <source>
        <dbReference type="SMART" id="SM00856"/>
    </source>
</evidence>
<feature type="domain" description="Pectinesterase inhibitor" evidence="5">
    <location>
        <begin position="16"/>
        <end position="167"/>
    </location>
</feature>
<protein>
    <recommendedName>
        <fullName evidence="5">Pectinesterase inhibitor domain-containing protein</fullName>
    </recommendedName>
</protein>
<dbReference type="PANTHER" id="PTHR36710">
    <property type="entry name" value="PECTINESTERASE INHIBITOR-LIKE"/>
    <property type="match status" value="1"/>
</dbReference>
<evidence type="ECO:0000256" key="3">
    <source>
        <dbReference type="ARBA" id="ARBA00038471"/>
    </source>
</evidence>
<comment type="similarity">
    <text evidence="3">Belongs to the PMEI family.</text>
</comment>
<comment type="caution">
    <text evidence="6">The sequence shown here is derived from an EMBL/GenBank/DDBJ whole genome shotgun (WGS) entry which is preliminary data.</text>
</comment>